<evidence type="ECO:0000313" key="2">
    <source>
        <dbReference type="EMBL" id="QLH78220.1"/>
    </source>
</evidence>
<feature type="transmembrane region" description="Helical" evidence="1">
    <location>
        <begin position="12"/>
        <end position="31"/>
    </location>
</feature>
<feature type="transmembrane region" description="Helical" evidence="1">
    <location>
        <begin position="144"/>
        <end position="171"/>
    </location>
</feature>
<evidence type="ECO:0000313" key="3">
    <source>
        <dbReference type="Proteomes" id="UP000509667"/>
    </source>
</evidence>
<keyword evidence="1" id="KW-1133">Transmembrane helix</keyword>
<proteinExistence type="predicted"/>
<feature type="transmembrane region" description="Helical" evidence="1">
    <location>
        <begin position="92"/>
        <end position="116"/>
    </location>
</feature>
<keyword evidence="3" id="KW-1185">Reference proteome</keyword>
<dbReference type="RefSeq" id="WP_179908142.1">
    <property type="nucleotide sequence ID" value="NZ_CP058910.1"/>
</dbReference>
<reference evidence="2 3" key="1">
    <citation type="submission" date="2020-07" db="EMBL/GenBank/DDBJ databases">
        <title>Halosimplex pelagicum sp. nov. and Halosimplex rubrum sp. nov., isolated from salted brown alga Laminaria, and emended description of the genus Halosimplex.</title>
        <authorList>
            <person name="Cui H."/>
        </authorList>
    </citation>
    <scope>NUCLEOTIDE SEQUENCE [LARGE SCALE GENOMIC DNA]</scope>
    <source>
        <strain evidence="2 3">R27</strain>
    </source>
</reference>
<keyword evidence="1" id="KW-0812">Transmembrane</keyword>
<sequence length="274" mass="28645">MTVSVGDTLEDAVERLVTVPGLFVLALFLAFRLTNPTVYRTFFARGAEFALREAGGYTLRDVEMELIERGYADLLPLLDLVRQNGMDVSFPVAVAMLAALPFVAELLHVVGVRALAARDPNSVPVSEITSGLVGAYVKSLVANAIALVLIVLGTLLFLVPGIALTVLFFFVRQRIVLAGDGIFEAISESYALVVENAVPMVVLGVVFWLTWAVVTFVVGTVPLGDLSGAAGRVAGTVVVVFGISMLTSAYLQAVGGVGGDTASTPAGQSDALGA</sequence>
<accession>A0A7D5PAE4</accession>
<dbReference type="GeneID" id="56078853"/>
<feature type="transmembrane region" description="Helical" evidence="1">
    <location>
        <begin position="229"/>
        <end position="251"/>
    </location>
</feature>
<dbReference type="KEGG" id="hrr:HZS55_13280"/>
<keyword evidence="1" id="KW-0472">Membrane</keyword>
<gene>
    <name evidence="2" type="ORF">HZS55_13280</name>
</gene>
<dbReference type="AlphaFoldDB" id="A0A7D5PAE4"/>
<evidence type="ECO:0000256" key="1">
    <source>
        <dbReference type="SAM" id="Phobius"/>
    </source>
</evidence>
<dbReference type="Proteomes" id="UP000509667">
    <property type="component" value="Chromosome"/>
</dbReference>
<protein>
    <submittedName>
        <fullName evidence="2">Uncharacterized protein</fullName>
    </submittedName>
</protein>
<organism evidence="2 3">
    <name type="scientific">Halosimplex rubrum</name>
    <dbReference type="NCBI Taxonomy" id="869889"/>
    <lineage>
        <taxon>Archaea</taxon>
        <taxon>Methanobacteriati</taxon>
        <taxon>Methanobacteriota</taxon>
        <taxon>Stenosarchaea group</taxon>
        <taxon>Halobacteria</taxon>
        <taxon>Halobacteriales</taxon>
        <taxon>Haloarculaceae</taxon>
        <taxon>Halosimplex</taxon>
    </lineage>
</organism>
<dbReference type="OrthoDB" id="240093at2157"/>
<name>A0A7D5PAE4_9EURY</name>
<dbReference type="EMBL" id="CP058910">
    <property type="protein sequence ID" value="QLH78220.1"/>
    <property type="molecule type" value="Genomic_DNA"/>
</dbReference>
<feature type="transmembrane region" description="Helical" evidence="1">
    <location>
        <begin position="192"/>
        <end position="217"/>
    </location>
</feature>